<dbReference type="OrthoDB" id="7053339at2"/>
<dbReference type="UniPathway" id="UPA00252"/>
<keyword evidence="6 10" id="KW-0812">Transmembrane</keyword>
<evidence type="ECO:0000313" key="12">
    <source>
        <dbReference type="EMBL" id="SFN29714.1"/>
    </source>
</evidence>
<dbReference type="EMBL" id="FOVF01000012">
    <property type="protein sequence ID" value="SFN29714.1"/>
    <property type="molecule type" value="Genomic_DNA"/>
</dbReference>
<keyword evidence="8 10" id="KW-0472">Membrane</keyword>
<dbReference type="GO" id="GO:0006779">
    <property type="term" value="P:porphyrin-containing compound biosynthetic process"/>
    <property type="evidence" value="ECO:0007669"/>
    <property type="project" value="UniProtKB-KW"/>
</dbReference>
<dbReference type="GO" id="GO:0005886">
    <property type="term" value="C:plasma membrane"/>
    <property type="evidence" value="ECO:0007669"/>
    <property type="project" value="UniProtKB-SubCell"/>
</dbReference>
<feature type="domain" description="HemY N-terminal" evidence="11">
    <location>
        <begin position="29"/>
        <end position="128"/>
    </location>
</feature>
<dbReference type="AlphaFoldDB" id="A0A1I4XV64"/>
<dbReference type="Proteomes" id="UP000198575">
    <property type="component" value="Unassembled WGS sequence"/>
</dbReference>
<keyword evidence="7 10" id="KW-1133">Transmembrane helix</keyword>
<keyword evidence="4" id="KW-1003">Cell membrane</keyword>
<dbReference type="GO" id="GO:0042168">
    <property type="term" value="P:heme metabolic process"/>
    <property type="evidence" value="ECO:0007669"/>
    <property type="project" value="InterPro"/>
</dbReference>
<proteinExistence type="predicted"/>
<dbReference type="STRING" id="578942.SAMN05216289_11270"/>
<evidence type="ECO:0000313" key="13">
    <source>
        <dbReference type="Proteomes" id="UP000198575"/>
    </source>
</evidence>
<evidence type="ECO:0000256" key="8">
    <source>
        <dbReference type="ARBA" id="ARBA00023136"/>
    </source>
</evidence>
<feature type="transmembrane region" description="Helical" evidence="10">
    <location>
        <begin position="44"/>
        <end position="65"/>
    </location>
</feature>
<evidence type="ECO:0000256" key="2">
    <source>
        <dbReference type="ARBA" id="ARBA00004429"/>
    </source>
</evidence>
<dbReference type="InterPro" id="IPR005254">
    <property type="entry name" value="Heme_biosyn_assoc_TPR_pro"/>
</dbReference>
<dbReference type="RefSeq" id="WP_092407598.1">
    <property type="nucleotide sequence ID" value="NZ_FOVF01000012.1"/>
</dbReference>
<evidence type="ECO:0000256" key="1">
    <source>
        <dbReference type="ARBA" id="ARBA00002962"/>
    </source>
</evidence>
<evidence type="ECO:0000256" key="3">
    <source>
        <dbReference type="ARBA" id="ARBA00004744"/>
    </source>
</evidence>
<evidence type="ECO:0000256" key="4">
    <source>
        <dbReference type="ARBA" id="ARBA00022475"/>
    </source>
</evidence>
<dbReference type="Gene3D" id="1.25.40.10">
    <property type="entry name" value="Tetratricopeptide repeat domain"/>
    <property type="match status" value="2"/>
</dbReference>
<keyword evidence="5" id="KW-0997">Cell inner membrane</keyword>
<evidence type="ECO:0000256" key="6">
    <source>
        <dbReference type="ARBA" id="ARBA00022692"/>
    </source>
</evidence>
<evidence type="ECO:0000256" key="7">
    <source>
        <dbReference type="ARBA" id="ARBA00022989"/>
    </source>
</evidence>
<evidence type="ECO:0000256" key="10">
    <source>
        <dbReference type="SAM" id="Phobius"/>
    </source>
</evidence>
<comment type="subcellular location">
    <subcellularLocation>
        <location evidence="2">Cell inner membrane</location>
        <topology evidence="2">Multi-pass membrane protein</topology>
    </subcellularLocation>
</comment>
<evidence type="ECO:0000256" key="5">
    <source>
        <dbReference type="ARBA" id="ARBA00022519"/>
    </source>
</evidence>
<comment type="pathway">
    <text evidence="3">Porphyrin-containing compound metabolism; protoheme biosynthesis.</text>
</comment>
<evidence type="ECO:0000256" key="9">
    <source>
        <dbReference type="ARBA" id="ARBA00023244"/>
    </source>
</evidence>
<protein>
    <submittedName>
        <fullName evidence="12">HemY protein</fullName>
    </submittedName>
</protein>
<name>A0A1I4XV64_9GAMM</name>
<comment type="function">
    <text evidence="1">Involved in a late step of protoheme IX synthesis.</text>
</comment>
<dbReference type="InterPro" id="IPR010817">
    <property type="entry name" value="HemY_N"/>
</dbReference>
<accession>A0A1I4XV64</accession>
<gene>
    <name evidence="12" type="ORF">SAMN05216289_11270</name>
</gene>
<dbReference type="SUPFAM" id="SSF48452">
    <property type="entry name" value="TPR-like"/>
    <property type="match status" value="1"/>
</dbReference>
<keyword evidence="13" id="KW-1185">Reference proteome</keyword>
<organism evidence="12 13">
    <name type="scientific">Dokdonella immobilis</name>
    <dbReference type="NCBI Taxonomy" id="578942"/>
    <lineage>
        <taxon>Bacteria</taxon>
        <taxon>Pseudomonadati</taxon>
        <taxon>Pseudomonadota</taxon>
        <taxon>Gammaproteobacteria</taxon>
        <taxon>Lysobacterales</taxon>
        <taxon>Rhodanobacteraceae</taxon>
        <taxon>Dokdonella</taxon>
    </lineage>
</organism>
<evidence type="ECO:0000259" key="11">
    <source>
        <dbReference type="Pfam" id="PF07219"/>
    </source>
</evidence>
<keyword evidence="9" id="KW-0627">Porphyrin biosynthesis</keyword>
<dbReference type="InterPro" id="IPR011990">
    <property type="entry name" value="TPR-like_helical_dom_sf"/>
</dbReference>
<dbReference type="NCBIfam" id="TIGR00540">
    <property type="entry name" value="TPR_hemY_coli"/>
    <property type="match status" value="1"/>
</dbReference>
<sequence>MRIWIGILLLLLLAAAAAFGWQWVVEDPGYVLVRLRGTSIETSLVFAAVALFLAWGVLSILWRLLRWPARAWVRAQRRRARENLAAGLAAFAEGRYLHAERCLAKATRQDAVRGPAFLAMARAAHARGDDEAAARALDHASADVAAAALAQRAKFLIERGRHAEALALLKPKATAGGLPPVGWQALIEAALAQGDAQTALDALPPLAKSQSLAPAALGVLETRVLVAALSTAASQARLNTLWNATPRGRRRQAPIIAAFARRAASFGQALAAMDEIESAQRREWSEELALCYSEIGPAELATRTRHAEAWLTIAPNSAALLTTLGRLCRDQKLWGKGIQYLDRAVEISALAPAWEALGDCHAGAGDESRANRCYSNALSILRGKQPLPLAGQISARVDTRALIVEERDSHGVPRLPKTG</sequence>
<reference evidence="12 13" key="1">
    <citation type="submission" date="2016-10" db="EMBL/GenBank/DDBJ databases">
        <authorList>
            <person name="de Groot N.N."/>
        </authorList>
    </citation>
    <scope>NUCLEOTIDE SEQUENCE [LARGE SCALE GENOMIC DNA]</scope>
    <source>
        <strain evidence="12 13">CGMCC 1.7659</strain>
    </source>
</reference>
<dbReference type="Pfam" id="PF07219">
    <property type="entry name" value="HemY_N"/>
    <property type="match status" value="1"/>
</dbReference>